<sequence>MSAGALVKGWLRSALFFTFFVAGITFFGLAITLAWPITNIAQRRRLASRWSAFTRRILAITCDLHENIEGMENLPPPPYVILAKHQSAWETAAFVSLFYPCVQVLKQSLTWIPVFGWALKATHQIAIDRSRGVAALHRLHEQGSKQLSEHVAVLIFPEGTRSAPGTTGKYHPGGVSLALAAGAPIVPVAHNAGLFWPRHSFLKKPGTIRVRIGPPIPTEGLSRADRKGLVQKVEETIESMTRHLESMPSE</sequence>
<dbReference type="PANTHER" id="PTHR10434:SF40">
    <property type="entry name" value="1-ACYL-SN-GLYCEROL-3-PHOSPHATE ACYLTRANSFERASE"/>
    <property type="match status" value="1"/>
</dbReference>
<evidence type="ECO:0000313" key="6">
    <source>
        <dbReference type="EMBL" id="GAB0058871.1"/>
    </source>
</evidence>
<keyword evidence="4" id="KW-1133">Transmembrane helix</keyword>
<keyword evidence="4" id="KW-0812">Transmembrane</keyword>
<evidence type="ECO:0000256" key="3">
    <source>
        <dbReference type="ARBA" id="ARBA00023315"/>
    </source>
</evidence>
<comment type="caution">
    <text evidence="6">The sequence shown here is derived from an EMBL/GenBank/DDBJ whole genome shotgun (WGS) entry which is preliminary data.</text>
</comment>
<dbReference type="InterPro" id="IPR002123">
    <property type="entry name" value="Plipid/glycerol_acylTrfase"/>
</dbReference>
<dbReference type="RefSeq" id="WP_420906590.1">
    <property type="nucleotide sequence ID" value="NZ_BAAFGK010000005.1"/>
</dbReference>
<feature type="transmembrane region" description="Helical" evidence="4">
    <location>
        <begin position="14"/>
        <end position="35"/>
    </location>
</feature>
<dbReference type="CDD" id="cd07989">
    <property type="entry name" value="LPLAT_AGPAT-like"/>
    <property type="match status" value="1"/>
</dbReference>
<keyword evidence="4" id="KW-0472">Membrane</keyword>
<accession>A0ABQ0CDA3</accession>
<name>A0ABQ0CDA3_9PROT</name>
<evidence type="ECO:0000256" key="2">
    <source>
        <dbReference type="ARBA" id="ARBA00022679"/>
    </source>
</evidence>
<dbReference type="Pfam" id="PF01553">
    <property type="entry name" value="Acyltransferase"/>
    <property type="match status" value="1"/>
</dbReference>
<reference evidence="6 7" key="1">
    <citation type="submission" date="2024-05" db="EMBL/GenBank/DDBJ databases">
        <authorList>
            <consortium name="Candidatus Magnetaquicoccaceae bacterium FCR-1 genome sequencing consortium"/>
            <person name="Shimoshige H."/>
            <person name="Shimamura S."/>
            <person name="Taoka A."/>
            <person name="Kobayashi H."/>
            <person name="Maekawa T."/>
        </authorList>
    </citation>
    <scope>NUCLEOTIDE SEQUENCE [LARGE SCALE GENOMIC DNA]</scope>
    <source>
        <strain evidence="6 7">FCR-1</strain>
    </source>
</reference>
<dbReference type="Proteomes" id="UP001628193">
    <property type="component" value="Unassembled WGS sequence"/>
</dbReference>
<dbReference type="SUPFAM" id="SSF69593">
    <property type="entry name" value="Glycerol-3-phosphate (1)-acyltransferase"/>
    <property type="match status" value="1"/>
</dbReference>
<gene>
    <name evidence="6" type="ORF">SIID45300_03229</name>
</gene>
<keyword evidence="7" id="KW-1185">Reference proteome</keyword>
<dbReference type="PANTHER" id="PTHR10434">
    <property type="entry name" value="1-ACYL-SN-GLYCEROL-3-PHOSPHATE ACYLTRANSFERASE"/>
    <property type="match status" value="1"/>
</dbReference>
<feature type="domain" description="Phospholipid/glycerol acyltransferase" evidence="5">
    <location>
        <begin position="79"/>
        <end position="193"/>
    </location>
</feature>
<evidence type="ECO:0000256" key="1">
    <source>
        <dbReference type="ARBA" id="ARBA00005189"/>
    </source>
</evidence>
<comment type="pathway">
    <text evidence="1">Lipid metabolism.</text>
</comment>
<evidence type="ECO:0000259" key="5">
    <source>
        <dbReference type="SMART" id="SM00563"/>
    </source>
</evidence>
<dbReference type="EMBL" id="BAAFGK010000005">
    <property type="protein sequence ID" value="GAB0058871.1"/>
    <property type="molecule type" value="Genomic_DNA"/>
</dbReference>
<proteinExistence type="predicted"/>
<evidence type="ECO:0000256" key="4">
    <source>
        <dbReference type="SAM" id="Phobius"/>
    </source>
</evidence>
<protein>
    <recommendedName>
        <fullName evidence="5">Phospholipid/glycerol acyltransferase domain-containing protein</fullName>
    </recommendedName>
</protein>
<keyword evidence="2" id="KW-0808">Transferase</keyword>
<keyword evidence="3" id="KW-0012">Acyltransferase</keyword>
<reference evidence="6 7" key="2">
    <citation type="submission" date="2024-09" db="EMBL/GenBank/DDBJ databases">
        <title>Draft genome sequence of Candidatus Magnetaquicoccaceae bacterium FCR-1.</title>
        <authorList>
            <person name="Shimoshige H."/>
            <person name="Shimamura S."/>
            <person name="Taoka A."/>
            <person name="Kobayashi H."/>
            <person name="Maekawa T."/>
        </authorList>
    </citation>
    <scope>NUCLEOTIDE SEQUENCE [LARGE SCALE GENOMIC DNA]</scope>
    <source>
        <strain evidence="6 7">FCR-1</strain>
    </source>
</reference>
<dbReference type="SMART" id="SM00563">
    <property type="entry name" value="PlsC"/>
    <property type="match status" value="1"/>
</dbReference>
<organism evidence="6 7">
    <name type="scientific">Candidatus Magnetaquiglobus chichijimensis</name>
    <dbReference type="NCBI Taxonomy" id="3141448"/>
    <lineage>
        <taxon>Bacteria</taxon>
        <taxon>Pseudomonadati</taxon>
        <taxon>Pseudomonadota</taxon>
        <taxon>Magnetococcia</taxon>
        <taxon>Magnetococcales</taxon>
        <taxon>Candidatus Magnetaquicoccaceae</taxon>
        <taxon>Candidatus Magnetaquiglobus</taxon>
    </lineage>
</organism>
<evidence type="ECO:0000313" key="7">
    <source>
        <dbReference type="Proteomes" id="UP001628193"/>
    </source>
</evidence>